<feature type="transmembrane region" description="Helical" evidence="6">
    <location>
        <begin position="148"/>
        <end position="172"/>
    </location>
</feature>
<protein>
    <submittedName>
        <fullName evidence="7">Ribose ABC transporter</fullName>
    </submittedName>
</protein>
<keyword evidence="4 6" id="KW-1133">Transmembrane helix</keyword>
<keyword evidence="5 6" id="KW-0472">Membrane</keyword>
<feature type="transmembrane region" description="Helical" evidence="6">
    <location>
        <begin position="120"/>
        <end position="142"/>
    </location>
</feature>
<keyword evidence="2" id="KW-1003">Cell membrane</keyword>
<sequence length="353" mass="36632">MTVSTPTKNGSEIQTSVDGGFGKRSIGQRLIGANTFWIALVLLALIIVFTAIAPAEFATLFTFQTLLIETSVLLVLSVGMTFVIITSGIDLSVGSVLIFAGMVAGKTMEALSPDGDATKAGWGVITAGLVAAVVAGTIWGLINGFLIAVANIPPLIVTLGTMGAALGAAYLLNNGSDVRSVPTELNKTLGYGTSFGGVPNLVLVAVVITLIGAWLLHTTKFGRYTYAVGSNAEGARRAGIGVTAHLLKVYTLTGFLAGVAGFLSLAYYASTTISAHTTDNLNAIAATVMGGTSLFGGVGSVLGTVIGVFIPAVLKKGFNITQVQDFWQMIAVGAVLIAAVWFDQRRRRRRNSR</sequence>
<dbReference type="eggNOG" id="COG1172">
    <property type="taxonomic scope" value="Bacteria"/>
</dbReference>
<feature type="transmembrane region" description="Helical" evidence="6">
    <location>
        <begin position="72"/>
        <end position="99"/>
    </location>
</feature>
<organism evidence="7 8">
    <name type="scientific">Amycolatopsis japonica</name>
    <dbReference type="NCBI Taxonomy" id="208439"/>
    <lineage>
        <taxon>Bacteria</taxon>
        <taxon>Bacillati</taxon>
        <taxon>Actinomycetota</taxon>
        <taxon>Actinomycetes</taxon>
        <taxon>Pseudonocardiales</taxon>
        <taxon>Pseudonocardiaceae</taxon>
        <taxon>Amycolatopsis</taxon>
        <taxon>Amycolatopsis japonica group</taxon>
    </lineage>
</organism>
<feature type="transmembrane region" description="Helical" evidence="6">
    <location>
        <begin position="281"/>
        <end position="314"/>
    </location>
</feature>
<evidence type="ECO:0000313" key="8">
    <source>
        <dbReference type="Proteomes" id="UP000028492"/>
    </source>
</evidence>
<feature type="transmembrane region" description="Helical" evidence="6">
    <location>
        <begin position="30"/>
        <end position="52"/>
    </location>
</feature>
<evidence type="ECO:0000256" key="4">
    <source>
        <dbReference type="ARBA" id="ARBA00022989"/>
    </source>
</evidence>
<evidence type="ECO:0000256" key="5">
    <source>
        <dbReference type="ARBA" id="ARBA00023136"/>
    </source>
</evidence>
<evidence type="ECO:0000256" key="6">
    <source>
        <dbReference type="SAM" id="Phobius"/>
    </source>
</evidence>
<feature type="transmembrane region" description="Helical" evidence="6">
    <location>
        <begin position="193"/>
        <end position="216"/>
    </location>
</feature>
<dbReference type="STRING" id="208439.AJAP_07705"/>
<feature type="transmembrane region" description="Helical" evidence="6">
    <location>
        <begin position="249"/>
        <end position="269"/>
    </location>
</feature>
<dbReference type="HOGENOM" id="CLU_028880_2_2_11"/>
<evidence type="ECO:0000256" key="3">
    <source>
        <dbReference type="ARBA" id="ARBA00022692"/>
    </source>
</evidence>
<evidence type="ECO:0000256" key="1">
    <source>
        <dbReference type="ARBA" id="ARBA00004651"/>
    </source>
</evidence>
<dbReference type="CDD" id="cd06579">
    <property type="entry name" value="TM_PBP1_transp_AraH_like"/>
    <property type="match status" value="1"/>
</dbReference>
<keyword evidence="3 6" id="KW-0812">Transmembrane</keyword>
<dbReference type="AlphaFoldDB" id="A0A075UPY0"/>
<dbReference type="KEGG" id="aja:AJAP_07705"/>
<feature type="transmembrane region" description="Helical" evidence="6">
    <location>
        <begin position="326"/>
        <end position="343"/>
    </location>
</feature>
<dbReference type="Pfam" id="PF02653">
    <property type="entry name" value="BPD_transp_2"/>
    <property type="match status" value="1"/>
</dbReference>
<comment type="subcellular location">
    <subcellularLocation>
        <location evidence="1">Cell membrane</location>
        <topology evidence="1">Multi-pass membrane protein</topology>
    </subcellularLocation>
</comment>
<keyword evidence="8" id="KW-1185">Reference proteome</keyword>
<dbReference type="InterPro" id="IPR001851">
    <property type="entry name" value="ABC_transp_permease"/>
</dbReference>
<evidence type="ECO:0000313" key="7">
    <source>
        <dbReference type="EMBL" id="AIG74451.1"/>
    </source>
</evidence>
<gene>
    <name evidence="7" type="ORF">AJAP_07705</name>
</gene>
<dbReference type="GO" id="GO:0022857">
    <property type="term" value="F:transmembrane transporter activity"/>
    <property type="evidence" value="ECO:0007669"/>
    <property type="project" value="InterPro"/>
</dbReference>
<evidence type="ECO:0000256" key="2">
    <source>
        <dbReference type="ARBA" id="ARBA00022475"/>
    </source>
</evidence>
<dbReference type="PANTHER" id="PTHR32196">
    <property type="entry name" value="ABC TRANSPORTER PERMEASE PROTEIN YPHD-RELATED-RELATED"/>
    <property type="match status" value="1"/>
</dbReference>
<dbReference type="Proteomes" id="UP000028492">
    <property type="component" value="Chromosome"/>
</dbReference>
<reference evidence="7 8" key="1">
    <citation type="journal article" date="2014" name="J. Biotechnol.">
        <title>Complete genome sequence of the actinobacterium Amycolatopsis japonica MG417-CF17(T) (=DSM 44213T) producing (S,S)-N,N'-ethylenediaminedisuccinic acid.</title>
        <authorList>
            <person name="Stegmann E."/>
            <person name="Albersmeier A."/>
            <person name="Spohn M."/>
            <person name="Gert H."/>
            <person name="Weber T."/>
            <person name="Wohlleben W."/>
            <person name="Kalinowski J."/>
            <person name="Ruckert C."/>
        </authorList>
    </citation>
    <scope>NUCLEOTIDE SEQUENCE [LARGE SCALE GENOMIC DNA]</scope>
    <source>
        <strain evidence="8">MG417-CF17 (DSM 44213)</strain>
    </source>
</reference>
<dbReference type="EMBL" id="CP008953">
    <property type="protein sequence ID" value="AIG74451.1"/>
    <property type="molecule type" value="Genomic_DNA"/>
</dbReference>
<dbReference type="RefSeq" id="WP_038509235.1">
    <property type="nucleotide sequence ID" value="NZ_CP008953.1"/>
</dbReference>
<dbReference type="PANTHER" id="PTHR32196:SF63">
    <property type="entry name" value="INNER MEMBRANE ABC TRANSPORTER PERMEASE PROTEIN YJFF"/>
    <property type="match status" value="1"/>
</dbReference>
<name>A0A075UPY0_9PSEU</name>
<accession>A0A075UPY0</accession>
<dbReference type="GO" id="GO:0005886">
    <property type="term" value="C:plasma membrane"/>
    <property type="evidence" value="ECO:0007669"/>
    <property type="project" value="UniProtKB-SubCell"/>
</dbReference>
<proteinExistence type="predicted"/>